<feature type="non-terminal residue" evidence="1">
    <location>
        <position position="42"/>
    </location>
</feature>
<sequence length="42" mass="4800">MEYLEIFLLSPSGATTLCVVEINLWFVNLWSISPILQIKTSE</sequence>
<dbReference type="AlphaFoldDB" id="A0A383CSG0"/>
<proteinExistence type="predicted"/>
<dbReference type="EMBL" id="UINC01211243">
    <property type="protein sequence ID" value="SVE35061.1"/>
    <property type="molecule type" value="Genomic_DNA"/>
</dbReference>
<evidence type="ECO:0000313" key="1">
    <source>
        <dbReference type="EMBL" id="SVE35061.1"/>
    </source>
</evidence>
<gene>
    <name evidence="1" type="ORF">METZ01_LOCUS487915</name>
</gene>
<name>A0A383CSG0_9ZZZZ</name>
<protein>
    <submittedName>
        <fullName evidence="1">Uncharacterized protein</fullName>
    </submittedName>
</protein>
<reference evidence="1" key="1">
    <citation type="submission" date="2018-05" db="EMBL/GenBank/DDBJ databases">
        <authorList>
            <person name="Lanie J.A."/>
            <person name="Ng W.-L."/>
            <person name="Kazmierczak K.M."/>
            <person name="Andrzejewski T.M."/>
            <person name="Davidsen T.M."/>
            <person name="Wayne K.J."/>
            <person name="Tettelin H."/>
            <person name="Glass J.I."/>
            <person name="Rusch D."/>
            <person name="Podicherti R."/>
            <person name="Tsui H.-C.T."/>
            <person name="Winkler M.E."/>
        </authorList>
    </citation>
    <scope>NUCLEOTIDE SEQUENCE</scope>
</reference>
<organism evidence="1">
    <name type="scientific">marine metagenome</name>
    <dbReference type="NCBI Taxonomy" id="408172"/>
    <lineage>
        <taxon>unclassified sequences</taxon>
        <taxon>metagenomes</taxon>
        <taxon>ecological metagenomes</taxon>
    </lineage>
</organism>
<accession>A0A383CSG0</accession>